<keyword evidence="12" id="KW-1185">Reference proteome</keyword>
<feature type="domain" description="Copper acquisition factor BIM1-like" evidence="10">
    <location>
        <begin position="30"/>
        <end position="170"/>
    </location>
</feature>
<dbReference type="AlphaFoldDB" id="A0A1Y2G290"/>
<keyword evidence="5 8" id="KW-0472">Membrane</keyword>
<evidence type="ECO:0000256" key="9">
    <source>
        <dbReference type="SAM" id="SignalP"/>
    </source>
</evidence>
<evidence type="ECO:0000259" key="10">
    <source>
        <dbReference type="Pfam" id="PF20238"/>
    </source>
</evidence>
<comment type="caution">
    <text evidence="11">The sequence shown here is derived from an EMBL/GenBank/DDBJ whole genome shotgun (WGS) entry which is preliminary data.</text>
</comment>
<dbReference type="InterPro" id="IPR046530">
    <property type="entry name" value="BIM1-like_dom"/>
</dbReference>
<gene>
    <name evidence="11" type="ORF">BCR35DRAFT_349312</name>
</gene>
<dbReference type="EMBL" id="MCGR01000002">
    <property type="protein sequence ID" value="ORY91496.1"/>
    <property type="molecule type" value="Genomic_DNA"/>
</dbReference>
<keyword evidence="7" id="KW-0449">Lipoprotein</keyword>
<dbReference type="OrthoDB" id="2587363at2759"/>
<feature type="transmembrane region" description="Helical" evidence="8">
    <location>
        <begin position="197"/>
        <end position="217"/>
    </location>
</feature>
<dbReference type="PANTHER" id="PTHR34992">
    <property type="entry name" value="HYPHAL ANASTAMOSIS-7 PROTEIN"/>
    <property type="match status" value="1"/>
</dbReference>
<feature type="signal peptide" evidence="9">
    <location>
        <begin position="1"/>
        <end position="16"/>
    </location>
</feature>
<evidence type="ECO:0000313" key="12">
    <source>
        <dbReference type="Proteomes" id="UP000193467"/>
    </source>
</evidence>
<sequence>MLAFAALVAVLPLSLAAPLVERATDISGSPVGFKLPVARGWADATDSASPCGGIAFGGNRTDFPMSGGDISLLTKADGDQVQINIAKSSEATKNSNFKSLIHEVAVTYRGHQCYNAPDLSTLGFSVGDEVTLQLTYVAGAADTRLYQCADVTIVATDAFVAAEGAFCVNGAYDYATPDTNDYSDDLSSGLTAGQKGGIGAGASIAGLLIIGGLAWFFMKKKKSAAAVANSGHSIDGRTLHGDNSSFASRDMTQKVSA</sequence>
<evidence type="ECO:0000313" key="11">
    <source>
        <dbReference type="EMBL" id="ORY91496.1"/>
    </source>
</evidence>
<organism evidence="11 12">
    <name type="scientific">Leucosporidium creatinivorum</name>
    <dbReference type="NCBI Taxonomy" id="106004"/>
    <lineage>
        <taxon>Eukaryota</taxon>
        <taxon>Fungi</taxon>
        <taxon>Dikarya</taxon>
        <taxon>Basidiomycota</taxon>
        <taxon>Pucciniomycotina</taxon>
        <taxon>Microbotryomycetes</taxon>
        <taxon>Leucosporidiales</taxon>
        <taxon>Leucosporidium</taxon>
    </lineage>
</organism>
<keyword evidence="8" id="KW-1133">Transmembrane helix</keyword>
<dbReference type="Proteomes" id="UP000193467">
    <property type="component" value="Unassembled WGS sequence"/>
</dbReference>
<evidence type="ECO:0000256" key="2">
    <source>
        <dbReference type="ARBA" id="ARBA00022475"/>
    </source>
</evidence>
<name>A0A1Y2G290_9BASI</name>
<keyword evidence="3" id="KW-0336">GPI-anchor</keyword>
<dbReference type="GO" id="GO:0005886">
    <property type="term" value="C:plasma membrane"/>
    <property type="evidence" value="ECO:0007669"/>
    <property type="project" value="UniProtKB-SubCell"/>
</dbReference>
<protein>
    <recommendedName>
        <fullName evidence="10">Copper acquisition factor BIM1-like domain-containing protein</fullName>
    </recommendedName>
</protein>
<proteinExistence type="predicted"/>
<comment type="subcellular location">
    <subcellularLocation>
        <location evidence="1">Cell membrane</location>
        <topology evidence="1">Lipid-anchor</topology>
        <topology evidence="1">GPI-anchor</topology>
    </subcellularLocation>
</comment>
<dbReference type="Pfam" id="PF20238">
    <property type="entry name" value="BIM1-like_dom"/>
    <property type="match status" value="1"/>
</dbReference>
<evidence type="ECO:0000256" key="7">
    <source>
        <dbReference type="ARBA" id="ARBA00023288"/>
    </source>
</evidence>
<evidence type="ECO:0000256" key="1">
    <source>
        <dbReference type="ARBA" id="ARBA00004609"/>
    </source>
</evidence>
<dbReference type="PANTHER" id="PTHR34992:SF5">
    <property type="entry name" value="ANCHORED PROTEIN, PUTATIVE (AFU_ORTHOLOGUE AFUA_6G02800)-RELATED"/>
    <property type="match status" value="1"/>
</dbReference>
<dbReference type="CDD" id="cd21176">
    <property type="entry name" value="LPMO_auxiliary-like"/>
    <property type="match status" value="1"/>
</dbReference>
<evidence type="ECO:0000256" key="3">
    <source>
        <dbReference type="ARBA" id="ARBA00022622"/>
    </source>
</evidence>
<keyword evidence="2" id="KW-1003">Cell membrane</keyword>
<keyword evidence="4 9" id="KW-0732">Signal</keyword>
<dbReference type="GO" id="GO:0098552">
    <property type="term" value="C:side of membrane"/>
    <property type="evidence" value="ECO:0007669"/>
    <property type="project" value="UniProtKB-KW"/>
</dbReference>
<evidence type="ECO:0000256" key="8">
    <source>
        <dbReference type="SAM" id="Phobius"/>
    </source>
</evidence>
<evidence type="ECO:0000256" key="4">
    <source>
        <dbReference type="ARBA" id="ARBA00022729"/>
    </source>
</evidence>
<evidence type="ECO:0000256" key="5">
    <source>
        <dbReference type="ARBA" id="ARBA00023136"/>
    </source>
</evidence>
<reference evidence="11 12" key="1">
    <citation type="submission" date="2016-07" db="EMBL/GenBank/DDBJ databases">
        <title>Pervasive Adenine N6-methylation of Active Genes in Fungi.</title>
        <authorList>
            <consortium name="DOE Joint Genome Institute"/>
            <person name="Mondo S.J."/>
            <person name="Dannebaum R.O."/>
            <person name="Kuo R.C."/>
            <person name="Labutti K."/>
            <person name="Haridas S."/>
            <person name="Kuo A."/>
            <person name="Salamov A."/>
            <person name="Ahrendt S.R."/>
            <person name="Lipzen A."/>
            <person name="Sullivan W."/>
            <person name="Andreopoulos W.B."/>
            <person name="Clum A."/>
            <person name="Lindquist E."/>
            <person name="Daum C."/>
            <person name="Ramamoorthy G.K."/>
            <person name="Gryganskyi A."/>
            <person name="Culley D."/>
            <person name="Magnuson J.K."/>
            <person name="James T.Y."/>
            <person name="O'Malley M.A."/>
            <person name="Stajich J.E."/>
            <person name="Spatafora J.W."/>
            <person name="Visel A."/>
            <person name="Grigoriev I.V."/>
        </authorList>
    </citation>
    <scope>NUCLEOTIDE SEQUENCE [LARGE SCALE GENOMIC DNA]</scope>
    <source>
        <strain evidence="11 12">62-1032</strain>
    </source>
</reference>
<keyword evidence="6" id="KW-0325">Glycoprotein</keyword>
<feature type="chain" id="PRO_5012350134" description="Copper acquisition factor BIM1-like domain-containing protein" evidence="9">
    <location>
        <begin position="17"/>
        <end position="257"/>
    </location>
</feature>
<dbReference type="InterPro" id="IPR046936">
    <property type="entry name" value="BIM1-like"/>
</dbReference>
<accession>A0A1Y2G290</accession>
<dbReference type="InParanoid" id="A0A1Y2G290"/>
<dbReference type="STRING" id="106004.A0A1Y2G290"/>
<keyword evidence="8" id="KW-0812">Transmembrane</keyword>
<evidence type="ECO:0000256" key="6">
    <source>
        <dbReference type="ARBA" id="ARBA00023180"/>
    </source>
</evidence>